<dbReference type="RefSeq" id="WP_290315198.1">
    <property type="nucleotide sequence ID" value="NZ_JAUFPN010000033.1"/>
</dbReference>
<keyword evidence="6" id="KW-0479">Metal-binding</keyword>
<dbReference type="PANTHER" id="PTHR33540:SF2">
    <property type="entry name" value="TRNA THREONYLCARBAMOYLADENOSINE BIOSYNTHESIS PROTEIN TSAE"/>
    <property type="match status" value="1"/>
</dbReference>
<dbReference type="SUPFAM" id="SSF52540">
    <property type="entry name" value="P-loop containing nucleoside triphosphate hydrolases"/>
    <property type="match status" value="1"/>
</dbReference>
<comment type="caution">
    <text evidence="11">The sequence shown here is derived from an EMBL/GenBank/DDBJ whole genome shotgun (WGS) entry which is preliminary data.</text>
</comment>
<keyword evidence="4" id="KW-0963">Cytoplasm</keyword>
<evidence type="ECO:0000256" key="8">
    <source>
        <dbReference type="ARBA" id="ARBA00022840"/>
    </source>
</evidence>
<dbReference type="Proteomes" id="UP001529369">
    <property type="component" value="Unassembled WGS sequence"/>
</dbReference>
<dbReference type="Pfam" id="PF02367">
    <property type="entry name" value="TsaE"/>
    <property type="match status" value="1"/>
</dbReference>
<keyword evidence="8" id="KW-0067">ATP-binding</keyword>
<dbReference type="PANTHER" id="PTHR33540">
    <property type="entry name" value="TRNA THREONYLCARBAMOYLADENOSINE BIOSYNTHESIS PROTEIN TSAE"/>
    <property type="match status" value="1"/>
</dbReference>
<evidence type="ECO:0000313" key="11">
    <source>
        <dbReference type="EMBL" id="MDN3563458.1"/>
    </source>
</evidence>
<dbReference type="NCBIfam" id="TIGR00150">
    <property type="entry name" value="T6A_YjeE"/>
    <property type="match status" value="1"/>
</dbReference>
<organism evidence="11 12">
    <name type="scientific">Paeniroseomonas aquatica</name>
    <dbReference type="NCBI Taxonomy" id="373043"/>
    <lineage>
        <taxon>Bacteria</taxon>
        <taxon>Pseudomonadati</taxon>
        <taxon>Pseudomonadota</taxon>
        <taxon>Alphaproteobacteria</taxon>
        <taxon>Acetobacterales</taxon>
        <taxon>Acetobacteraceae</taxon>
        <taxon>Paeniroseomonas</taxon>
    </lineage>
</organism>
<keyword evidence="9" id="KW-0460">Magnesium</keyword>
<evidence type="ECO:0000256" key="4">
    <source>
        <dbReference type="ARBA" id="ARBA00022490"/>
    </source>
</evidence>
<evidence type="ECO:0000256" key="5">
    <source>
        <dbReference type="ARBA" id="ARBA00022694"/>
    </source>
</evidence>
<comment type="subcellular location">
    <subcellularLocation>
        <location evidence="1">Cytoplasm</location>
    </subcellularLocation>
</comment>
<dbReference type="InterPro" id="IPR027417">
    <property type="entry name" value="P-loop_NTPase"/>
</dbReference>
<reference evidence="12" key="1">
    <citation type="journal article" date="2019" name="Int. J. Syst. Evol. Microbiol.">
        <title>The Global Catalogue of Microorganisms (GCM) 10K type strain sequencing project: providing services to taxonomists for standard genome sequencing and annotation.</title>
        <authorList>
            <consortium name="The Broad Institute Genomics Platform"/>
            <consortium name="The Broad Institute Genome Sequencing Center for Infectious Disease"/>
            <person name="Wu L."/>
            <person name="Ma J."/>
        </authorList>
    </citation>
    <scope>NUCLEOTIDE SEQUENCE [LARGE SCALE GENOMIC DNA]</scope>
    <source>
        <strain evidence="12">CECT 7131</strain>
    </source>
</reference>
<evidence type="ECO:0000256" key="3">
    <source>
        <dbReference type="ARBA" id="ARBA00019010"/>
    </source>
</evidence>
<dbReference type="InterPro" id="IPR003442">
    <property type="entry name" value="T6A_TsaE"/>
</dbReference>
<evidence type="ECO:0000256" key="6">
    <source>
        <dbReference type="ARBA" id="ARBA00022723"/>
    </source>
</evidence>
<dbReference type="Gene3D" id="3.40.50.300">
    <property type="entry name" value="P-loop containing nucleotide triphosphate hydrolases"/>
    <property type="match status" value="1"/>
</dbReference>
<sequence>MPGPITLTLPDLEATGRLAGRLAPLLRPGDAVLLEGPLGAGKSAFARALLRALAGDPALEVPSPSFTLVQSYELPSGLEVHHFDLYRLSGPADLTELGWDEARRGVVLVEWPERLGHLRPAQALMLTLAPGGTEEARIATLEGWPDRIQELA</sequence>
<dbReference type="EMBL" id="JAUFPN010000033">
    <property type="protein sequence ID" value="MDN3563458.1"/>
    <property type="molecule type" value="Genomic_DNA"/>
</dbReference>
<name>A0ABT8A1T7_9PROT</name>
<evidence type="ECO:0000256" key="2">
    <source>
        <dbReference type="ARBA" id="ARBA00007599"/>
    </source>
</evidence>
<keyword evidence="7" id="KW-0547">Nucleotide-binding</keyword>
<evidence type="ECO:0000256" key="7">
    <source>
        <dbReference type="ARBA" id="ARBA00022741"/>
    </source>
</evidence>
<gene>
    <name evidence="11" type="primary">tsaE</name>
    <name evidence="11" type="ORF">QWZ14_03600</name>
</gene>
<comment type="similarity">
    <text evidence="2">Belongs to the TsaE family.</text>
</comment>
<evidence type="ECO:0000256" key="9">
    <source>
        <dbReference type="ARBA" id="ARBA00022842"/>
    </source>
</evidence>
<evidence type="ECO:0000313" key="12">
    <source>
        <dbReference type="Proteomes" id="UP001529369"/>
    </source>
</evidence>
<protein>
    <recommendedName>
        <fullName evidence="3">tRNA threonylcarbamoyladenosine biosynthesis protein TsaE</fullName>
    </recommendedName>
    <alternativeName>
        <fullName evidence="10">t(6)A37 threonylcarbamoyladenosine biosynthesis protein TsaE</fullName>
    </alternativeName>
</protein>
<keyword evidence="12" id="KW-1185">Reference proteome</keyword>
<accession>A0ABT8A1T7</accession>
<proteinExistence type="inferred from homology"/>
<evidence type="ECO:0000256" key="10">
    <source>
        <dbReference type="ARBA" id="ARBA00032441"/>
    </source>
</evidence>
<evidence type="ECO:0000256" key="1">
    <source>
        <dbReference type="ARBA" id="ARBA00004496"/>
    </source>
</evidence>
<keyword evidence="5" id="KW-0819">tRNA processing</keyword>